<sequence length="491" mass="54253">MLHITRVFWYAVVICIAIVLWGSFAPDSLNELTVSATEFIYDHFAWFYIFVIVAMISFCIYIMFSRFGKVKLGKQNERPEFSLLAWFAMLFSAGMGIGLVFFTTAETISHAFISSPNGAPGSDQAIIESLQYAMFHWGLHGWGLYSIVALVLAYFKFRVGAPGLISATLEPLFGKKIMRGTVGHIVDTLAVFATVVGVASTLGFGSAQINSGLTYLFNAPKTFWFQLIILLISTVLFIVSAWSGIGRGIKYLSTINIVVGFILLLLLFIVGPSMYILNLFTTSIGKYAGNFIEMSFELKPLNGEERQWINDWTIFYWAWWISWAPFVGMFIARVSKGRTIREFVAGVLLAPTLVTFIFFAVFGGSALYLEQNGIAKLSALVTETVTFGMFEHYPLGTALSFITVFVIAIFFVTSADSATFVLGMFSTGGQLNPSNVVKIVWGLALAAMAAIVMYSGGIKGFQNMLIISALPLSLIIILMVASFYKIIQQKE</sequence>
<reference evidence="10" key="1">
    <citation type="journal article" date="2019" name="Int. J. Syst. Evol. Microbiol.">
        <title>The Global Catalogue of Microorganisms (GCM) 10K type strain sequencing project: providing services to taxonomists for standard genome sequencing and annotation.</title>
        <authorList>
            <consortium name="The Broad Institute Genomics Platform"/>
            <consortium name="The Broad Institute Genome Sequencing Center for Infectious Disease"/>
            <person name="Wu L."/>
            <person name="Ma J."/>
        </authorList>
    </citation>
    <scope>NUCLEOTIDE SEQUENCE [LARGE SCALE GENOMIC DNA]</scope>
    <source>
        <strain evidence="10">KACC 11299</strain>
    </source>
</reference>
<dbReference type="PANTHER" id="PTHR30047:SF7">
    <property type="entry name" value="HIGH-AFFINITY CHOLINE TRANSPORT PROTEIN"/>
    <property type="match status" value="1"/>
</dbReference>
<feature type="transmembrane region" description="Helical" evidence="8">
    <location>
        <begin position="257"/>
        <end position="277"/>
    </location>
</feature>
<accession>A0ABW0TWL9</accession>
<keyword evidence="4" id="KW-1003">Cell membrane</keyword>
<dbReference type="RefSeq" id="WP_381443120.1">
    <property type="nucleotide sequence ID" value="NZ_JBHSNP010000010.1"/>
</dbReference>
<evidence type="ECO:0000256" key="2">
    <source>
        <dbReference type="ARBA" id="ARBA00005658"/>
    </source>
</evidence>
<feature type="transmembrane region" description="Helical" evidence="8">
    <location>
        <begin position="7"/>
        <end position="24"/>
    </location>
</feature>
<evidence type="ECO:0000256" key="4">
    <source>
        <dbReference type="ARBA" id="ARBA00022475"/>
    </source>
</evidence>
<comment type="caution">
    <text evidence="9">The sequence shown here is derived from an EMBL/GenBank/DDBJ whole genome shotgun (WGS) entry which is preliminary data.</text>
</comment>
<feature type="transmembrane region" description="Helical" evidence="8">
    <location>
        <begin position="314"/>
        <end position="332"/>
    </location>
</feature>
<evidence type="ECO:0000313" key="9">
    <source>
        <dbReference type="EMBL" id="MFC5602761.1"/>
    </source>
</evidence>
<keyword evidence="10" id="KW-1185">Reference proteome</keyword>
<dbReference type="EMBL" id="JBHSNP010000010">
    <property type="protein sequence ID" value="MFC5602761.1"/>
    <property type="molecule type" value="Genomic_DNA"/>
</dbReference>
<feature type="transmembrane region" description="Helical" evidence="8">
    <location>
        <begin position="344"/>
        <end position="369"/>
    </location>
</feature>
<protein>
    <submittedName>
        <fullName evidence="9">BCCT family transporter</fullName>
    </submittedName>
</protein>
<evidence type="ECO:0000256" key="7">
    <source>
        <dbReference type="ARBA" id="ARBA00023136"/>
    </source>
</evidence>
<gene>
    <name evidence="9" type="ORF">ACFPTP_05975</name>
</gene>
<evidence type="ECO:0000256" key="6">
    <source>
        <dbReference type="ARBA" id="ARBA00022989"/>
    </source>
</evidence>
<dbReference type="InterPro" id="IPR018093">
    <property type="entry name" value="BCCT_CS"/>
</dbReference>
<feature type="transmembrane region" description="Helical" evidence="8">
    <location>
        <begin position="224"/>
        <end position="245"/>
    </location>
</feature>
<evidence type="ECO:0000256" key="3">
    <source>
        <dbReference type="ARBA" id="ARBA00022448"/>
    </source>
</evidence>
<organism evidence="9 10">
    <name type="scientific">Sporosarcina koreensis</name>
    <dbReference type="NCBI Taxonomy" id="334735"/>
    <lineage>
        <taxon>Bacteria</taxon>
        <taxon>Bacillati</taxon>
        <taxon>Bacillota</taxon>
        <taxon>Bacilli</taxon>
        <taxon>Bacillales</taxon>
        <taxon>Caryophanaceae</taxon>
        <taxon>Sporosarcina</taxon>
    </lineage>
</organism>
<keyword evidence="7 8" id="KW-0472">Membrane</keyword>
<dbReference type="Proteomes" id="UP001596071">
    <property type="component" value="Unassembled WGS sequence"/>
</dbReference>
<feature type="transmembrane region" description="Helical" evidence="8">
    <location>
        <begin position="185"/>
        <end position="204"/>
    </location>
</feature>
<evidence type="ECO:0000256" key="5">
    <source>
        <dbReference type="ARBA" id="ARBA00022692"/>
    </source>
</evidence>
<comment type="subcellular location">
    <subcellularLocation>
        <location evidence="1">Cell membrane</location>
        <topology evidence="1">Multi-pass membrane protein</topology>
    </subcellularLocation>
</comment>
<dbReference type="NCBIfam" id="TIGR00842">
    <property type="entry name" value="bcct"/>
    <property type="match status" value="1"/>
</dbReference>
<keyword evidence="3" id="KW-0813">Transport</keyword>
<evidence type="ECO:0000256" key="8">
    <source>
        <dbReference type="SAM" id="Phobius"/>
    </source>
</evidence>
<dbReference type="PANTHER" id="PTHR30047">
    <property type="entry name" value="HIGH-AFFINITY CHOLINE TRANSPORT PROTEIN-RELATED"/>
    <property type="match status" value="1"/>
</dbReference>
<feature type="transmembrane region" description="Helical" evidence="8">
    <location>
        <begin position="44"/>
        <end position="64"/>
    </location>
</feature>
<name>A0ABW0TWL9_9BACL</name>
<feature type="transmembrane region" description="Helical" evidence="8">
    <location>
        <begin position="137"/>
        <end position="155"/>
    </location>
</feature>
<keyword evidence="5 8" id="KW-0812">Transmembrane</keyword>
<comment type="similarity">
    <text evidence="2">Belongs to the BCCT transporter (TC 2.A.15) family.</text>
</comment>
<feature type="transmembrane region" description="Helical" evidence="8">
    <location>
        <begin position="436"/>
        <end position="458"/>
    </location>
</feature>
<dbReference type="Pfam" id="PF02028">
    <property type="entry name" value="BCCT"/>
    <property type="match status" value="1"/>
</dbReference>
<dbReference type="InterPro" id="IPR000060">
    <property type="entry name" value="BCCT_transptr"/>
</dbReference>
<evidence type="ECO:0000256" key="1">
    <source>
        <dbReference type="ARBA" id="ARBA00004651"/>
    </source>
</evidence>
<dbReference type="PROSITE" id="PS01303">
    <property type="entry name" value="BCCT"/>
    <property type="match status" value="1"/>
</dbReference>
<evidence type="ECO:0000313" key="10">
    <source>
        <dbReference type="Proteomes" id="UP001596071"/>
    </source>
</evidence>
<proteinExistence type="inferred from homology"/>
<feature type="transmembrane region" description="Helical" evidence="8">
    <location>
        <begin position="464"/>
        <end position="487"/>
    </location>
</feature>
<keyword evidence="6 8" id="KW-1133">Transmembrane helix</keyword>
<feature type="transmembrane region" description="Helical" evidence="8">
    <location>
        <begin position="398"/>
        <end position="424"/>
    </location>
</feature>
<feature type="transmembrane region" description="Helical" evidence="8">
    <location>
        <begin position="84"/>
        <end position="105"/>
    </location>
</feature>